<protein>
    <submittedName>
        <fullName evidence="1">Uncharacterized protein</fullName>
    </submittedName>
</protein>
<sequence length="91" mass="10287">MYLASSQTDCNTFRSFLLWLMRLRLQRLTSLSGDSLRLAQKQGQTERTCQRSSFITSNNNSCFSAENLRSSVLTCNRNLRTSPPSTNSSLS</sequence>
<reference evidence="1 2" key="1">
    <citation type="submission" date="2021-06" db="EMBL/GenBank/DDBJ databases">
        <title>Caerostris extrusa draft genome.</title>
        <authorList>
            <person name="Kono N."/>
            <person name="Arakawa K."/>
        </authorList>
    </citation>
    <scope>NUCLEOTIDE SEQUENCE [LARGE SCALE GENOMIC DNA]</scope>
</reference>
<dbReference type="Proteomes" id="UP001054945">
    <property type="component" value="Unassembled WGS sequence"/>
</dbReference>
<accession>A0AAV4PEB2</accession>
<dbReference type="EMBL" id="BPLR01004383">
    <property type="protein sequence ID" value="GIX94491.1"/>
    <property type="molecule type" value="Genomic_DNA"/>
</dbReference>
<organism evidence="1 2">
    <name type="scientific">Caerostris extrusa</name>
    <name type="common">Bark spider</name>
    <name type="synonym">Caerostris bankana</name>
    <dbReference type="NCBI Taxonomy" id="172846"/>
    <lineage>
        <taxon>Eukaryota</taxon>
        <taxon>Metazoa</taxon>
        <taxon>Ecdysozoa</taxon>
        <taxon>Arthropoda</taxon>
        <taxon>Chelicerata</taxon>
        <taxon>Arachnida</taxon>
        <taxon>Araneae</taxon>
        <taxon>Araneomorphae</taxon>
        <taxon>Entelegynae</taxon>
        <taxon>Araneoidea</taxon>
        <taxon>Araneidae</taxon>
        <taxon>Caerostris</taxon>
    </lineage>
</organism>
<keyword evidence="2" id="KW-1185">Reference proteome</keyword>
<evidence type="ECO:0000313" key="2">
    <source>
        <dbReference type="Proteomes" id="UP001054945"/>
    </source>
</evidence>
<dbReference type="AlphaFoldDB" id="A0AAV4PEB2"/>
<comment type="caution">
    <text evidence="1">The sequence shown here is derived from an EMBL/GenBank/DDBJ whole genome shotgun (WGS) entry which is preliminary data.</text>
</comment>
<evidence type="ECO:0000313" key="1">
    <source>
        <dbReference type="EMBL" id="GIX94491.1"/>
    </source>
</evidence>
<gene>
    <name evidence="1" type="ORF">CEXT_401301</name>
</gene>
<name>A0AAV4PEB2_CAEEX</name>
<proteinExistence type="predicted"/>